<dbReference type="Gene3D" id="3.40.50.2000">
    <property type="entry name" value="Glycogen Phosphorylase B"/>
    <property type="match status" value="1"/>
</dbReference>
<gene>
    <name evidence="1" type="ORF">H310_05376</name>
</gene>
<sequence length="107" mass="11777">MARVHPSQLPVLVASNHLPVLLVKTGDGKYTATWHGDRLLAFTMAFSHQDLFRPCRRKIRFLGRVEQAVPIQDRPAVVEACAAVNCIPVFPSPDTDVSSYDAFCSGP</sequence>
<name>A0A024UAM8_9STRA</name>
<dbReference type="EMBL" id="KI913960">
    <property type="protein sequence ID" value="ETW02912.1"/>
    <property type="molecule type" value="Genomic_DNA"/>
</dbReference>
<dbReference type="GeneID" id="20082426"/>
<dbReference type="VEuPathDB" id="FungiDB:H310_05376"/>
<reference evidence="1" key="1">
    <citation type="submission" date="2013-12" db="EMBL/GenBank/DDBJ databases">
        <title>The Genome Sequence of Aphanomyces invadans NJM9701.</title>
        <authorList>
            <consortium name="The Broad Institute Genomics Platform"/>
            <person name="Russ C."/>
            <person name="Tyler B."/>
            <person name="van West P."/>
            <person name="Dieguez-Uribeondo J."/>
            <person name="Young S.K."/>
            <person name="Zeng Q."/>
            <person name="Gargeya S."/>
            <person name="Fitzgerald M."/>
            <person name="Abouelleil A."/>
            <person name="Alvarado L."/>
            <person name="Chapman S.B."/>
            <person name="Gainer-Dewar J."/>
            <person name="Goldberg J."/>
            <person name="Griggs A."/>
            <person name="Gujja S."/>
            <person name="Hansen M."/>
            <person name="Howarth C."/>
            <person name="Imamovic A."/>
            <person name="Ireland A."/>
            <person name="Larimer J."/>
            <person name="McCowan C."/>
            <person name="Murphy C."/>
            <person name="Pearson M."/>
            <person name="Poon T.W."/>
            <person name="Priest M."/>
            <person name="Roberts A."/>
            <person name="Saif S."/>
            <person name="Shea T."/>
            <person name="Sykes S."/>
            <person name="Wortman J."/>
            <person name="Nusbaum C."/>
            <person name="Birren B."/>
        </authorList>
    </citation>
    <scope>NUCLEOTIDE SEQUENCE [LARGE SCALE GENOMIC DNA]</scope>
    <source>
        <strain evidence="1">NJM9701</strain>
    </source>
</reference>
<dbReference type="AlphaFoldDB" id="A0A024UAM8"/>
<dbReference type="STRING" id="157072.A0A024UAM8"/>
<protein>
    <submittedName>
        <fullName evidence="1">Uncharacterized protein</fullName>
    </submittedName>
</protein>
<dbReference type="RefSeq" id="XP_008868296.1">
    <property type="nucleotide sequence ID" value="XM_008870074.1"/>
</dbReference>
<accession>A0A024UAM8</accession>
<organism evidence="1">
    <name type="scientific">Aphanomyces invadans</name>
    <dbReference type="NCBI Taxonomy" id="157072"/>
    <lineage>
        <taxon>Eukaryota</taxon>
        <taxon>Sar</taxon>
        <taxon>Stramenopiles</taxon>
        <taxon>Oomycota</taxon>
        <taxon>Saprolegniomycetes</taxon>
        <taxon>Saprolegniales</taxon>
        <taxon>Verrucalvaceae</taxon>
        <taxon>Aphanomyces</taxon>
    </lineage>
</organism>
<proteinExistence type="predicted"/>
<evidence type="ECO:0000313" key="1">
    <source>
        <dbReference type="EMBL" id="ETW02912.1"/>
    </source>
</evidence>